<dbReference type="Proteomes" id="UP000321577">
    <property type="component" value="Unassembled WGS sequence"/>
</dbReference>
<proteinExistence type="predicted"/>
<comment type="caution">
    <text evidence="1">The sequence shown here is derived from an EMBL/GenBank/DDBJ whole genome shotgun (WGS) entry which is preliminary data.</text>
</comment>
<dbReference type="RefSeq" id="WP_146848875.1">
    <property type="nucleotide sequence ID" value="NZ_BKAG01000003.1"/>
</dbReference>
<sequence>MSSRLNQHHCLARFARGLVVLALCVSIGLHWVVLQSAAWVGMAVTYSVEKGVVTGLSETFDGEHPCPMCKLVNKGVKSEQTPADGQTPPAKVKELKLTLALVSVPTFVFPSETPQAWSTVSSIAAARHERPVTPPPEAGC</sequence>
<accession>A0A512M3W2</accession>
<protein>
    <submittedName>
        <fullName evidence="1">Uncharacterized protein</fullName>
    </submittedName>
</protein>
<evidence type="ECO:0000313" key="2">
    <source>
        <dbReference type="Proteomes" id="UP000321577"/>
    </source>
</evidence>
<dbReference type="OrthoDB" id="200016at2"/>
<reference evidence="1 2" key="1">
    <citation type="submission" date="2019-07" db="EMBL/GenBank/DDBJ databases">
        <title>Whole genome shotgun sequence of Brevifollis gellanilyticus NBRC 108608.</title>
        <authorList>
            <person name="Hosoyama A."/>
            <person name="Uohara A."/>
            <person name="Ohji S."/>
            <person name="Ichikawa N."/>
        </authorList>
    </citation>
    <scope>NUCLEOTIDE SEQUENCE [LARGE SCALE GENOMIC DNA]</scope>
    <source>
        <strain evidence="1 2">NBRC 108608</strain>
    </source>
</reference>
<organism evidence="1 2">
    <name type="scientific">Brevifollis gellanilyticus</name>
    <dbReference type="NCBI Taxonomy" id="748831"/>
    <lineage>
        <taxon>Bacteria</taxon>
        <taxon>Pseudomonadati</taxon>
        <taxon>Verrucomicrobiota</taxon>
        <taxon>Verrucomicrobiia</taxon>
        <taxon>Verrucomicrobiales</taxon>
        <taxon>Verrucomicrobiaceae</taxon>
    </lineage>
</organism>
<dbReference type="EMBL" id="BKAG01000003">
    <property type="protein sequence ID" value="GEP41416.1"/>
    <property type="molecule type" value="Genomic_DNA"/>
</dbReference>
<dbReference type="AlphaFoldDB" id="A0A512M3W2"/>
<evidence type="ECO:0000313" key="1">
    <source>
        <dbReference type="EMBL" id="GEP41416.1"/>
    </source>
</evidence>
<gene>
    <name evidence="1" type="ORF">BGE01nite_07070</name>
</gene>
<name>A0A512M3W2_9BACT</name>
<keyword evidence="2" id="KW-1185">Reference proteome</keyword>